<dbReference type="Proteomes" id="UP000036102">
    <property type="component" value="Unassembled WGS sequence"/>
</dbReference>
<organism evidence="2 3">
    <name type="scientific">Marinobacter subterrani</name>
    <dbReference type="NCBI Taxonomy" id="1658765"/>
    <lineage>
        <taxon>Bacteria</taxon>
        <taxon>Pseudomonadati</taxon>
        <taxon>Pseudomonadota</taxon>
        <taxon>Gammaproteobacteria</taxon>
        <taxon>Pseudomonadales</taxon>
        <taxon>Marinobacteraceae</taxon>
        <taxon>Marinobacter</taxon>
    </lineage>
</organism>
<dbReference type="OrthoDB" id="7355548at2"/>
<gene>
    <name evidence="2" type="ORF">Msub_12400</name>
</gene>
<accession>A0A0J7M5H7</accession>
<dbReference type="EMBL" id="LFBU01000001">
    <property type="protein sequence ID" value="KMQ76190.1"/>
    <property type="molecule type" value="Genomic_DNA"/>
</dbReference>
<feature type="chain" id="PRO_5005291195" description="Cytochrome b562" evidence="1">
    <location>
        <begin position="22"/>
        <end position="137"/>
    </location>
</feature>
<evidence type="ECO:0000256" key="1">
    <source>
        <dbReference type="SAM" id="SignalP"/>
    </source>
</evidence>
<evidence type="ECO:0000313" key="2">
    <source>
        <dbReference type="EMBL" id="KMQ76190.1"/>
    </source>
</evidence>
<evidence type="ECO:0008006" key="4">
    <source>
        <dbReference type="Google" id="ProtNLM"/>
    </source>
</evidence>
<evidence type="ECO:0000313" key="3">
    <source>
        <dbReference type="Proteomes" id="UP000036102"/>
    </source>
</evidence>
<keyword evidence="3" id="KW-1185">Reference proteome</keyword>
<comment type="caution">
    <text evidence="2">The sequence shown here is derived from an EMBL/GenBank/DDBJ whole genome shotgun (WGS) entry which is preliminary data.</text>
</comment>
<keyword evidence="1" id="KW-0732">Signal</keyword>
<dbReference type="STRING" id="1658765.Msub_12400"/>
<dbReference type="RefSeq" id="WP_048496196.1">
    <property type="nucleotide sequence ID" value="NZ_LFBU01000001.1"/>
</dbReference>
<dbReference type="AlphaFoldDB" id="A0A0J7M5H7"/>
<proteinExistence type="predicted"/>
<name>A0A0J7M5H7_9GAMM</name>
<sequence>MLVARALFLLLAMSAAWVAQAADEDWMPVADQVIEQLDTALTSYQAGDAKAARREVIQAYFGPFEGEKMEAAIRSHLGIEPAFLLERQFGAIRKDIKSGAPEKEVALAVNELKQALKDHAEQLNEAGVPRSVYEVNQ</sequence>
<protein>
    <recommendedName>
        <fullName evidence="4">Cytochrome b562</fullName>
    </recommendedName>
</protein>
<reference evidence="2 3" key="1">
    <citation type="submission" date="2015-06" db="EMBL/GenBank/DDBJ databases">
        <title>Marinobacter subterrani, a genetically tractable neutrophilic iron-oxidizing strain isolated from the Soudan Iron Mine.</title>
        <authorList>
            <person name="Bonis B.M."/>
            <person name="Gralnick J.A."/>
        </authorList>
    </citation>
    <scope>NUCLEOTIDE SEQUENCE [LARGE SCALE GENOMIC DNA]</scope>
    <source>
        <strain evidence="2 3">JG233</strain>
    </source>
</reference>
<feature type="signal peptide" evidence="1">
    <location>
        <begin position="1"/>
        <end position="21"/>
    </location>
</feature>
<dbReference type="PATRIC" id="fig|1658765.3.peg.2418"/>